<protein>
    <submittedName>
        <fullName evidence="2">Fam-m protein</fullName>
    </submittedName>
</protein>
<feature type="transmembrane region" description="Helical" evidence="1">
    <location>
        <begin position="158"/>
        <end position="176"/>
    </location>
</feature>
<evidence type="ECO:0000313" key="2">
    <source>
        <dbReference type="EMBL" id="SCP02960.1"/>
    </source>
</evidence>
<reference evidence="2 3" key="1">
    <citation type="submission" date="2016-06" db="EMBL/GenBank/DDBJ databases">
        <authorList>
            <consortium name="Pathogen Informatics"/>
        </authorList>
    </citation>
    <scope>NUCLEOTIDE SEQUENCE [LARGE SCALE GENOMIC DNA]</scope>
</reference>
<dbReference type="InterPro" id="IPR022139">
    <property type="entry name" value="Fam-L/Fam-M-like_plasmodium"/>
</dbReference>
<dbReference type="AlphaFoldDB" id="A0A1D3TDH8"/>
<evidence type="ECO:0000313" key="3">
    <source>
        <dbReference type="Proteomes" id="UP000219813"/>
    </source>
</evidence>
<evidence type="ECO:0000256" key="1">
    <source>
        <dbReference type="SAM" id="Phobius"/>
    </source>
</evidence>
<keyword evidence="1" id="KW-0812">Transmembrane</keyword>
<dbReference type="VEuPathDB" id="PlasmoDB:PmUG01_13060600"/>
<dbReference type="OrthoDB" id="10669034at2759"/>
<feature type="transmembrane region" description="Helical" evidence="1">
    <location>
        <begin position="211"/>
        <end position="237"/>
    </location>
</feature>
<keyword evidence="1" id="KW-0472">Membrane</keyword>
<keyword evidence="1" id="KW-1133">Transmembrane helix</keyword>
<sequence>MMEQKINLLVIIKIAEYVFLTLICHFNKFEKSSHENWHIGEKFYTKNYRLLAKYEQLKDLNNAWLKEKYQNSVANGQKHISNSDKVAKGRNQKSNRSSLNKAQYYTEVIDYNNAMFDGKHFHFEKKWMKKKDYDDLVEKNRRIRDIAEKKIKFRNYRFGLALFLLFFLLGIGFPILKVLGTSKILGTTDPFEEFLTNIKNYLDKIYIPQKYFYLLSFAIVIILLAVIIIISISKILINNEKYKKIKLMTD</sequence>
<dbReference type="EMBL" id="LT594634">
    <property type="protein sequence ID" value="SCP02960.1"/>
    <property type="molecule type" value="Genomic_DNA"/>
</dbReference>
<dbReference type="GeneID" id="39871325"/>
<name>A0A1D3TDH8_PLAMA</name>
<dbReference type="Proteomes" id="UP000219813">
    <property type="component" value="Chromosome 13"/>
</dbReference>
<gene>
    <name evidence="2" type="primary">PmUG01_13060600</name>
    <name evidence="2" type="ORF">PMUG01_13060600</name>
</gene>
<accession>A0A1D3TDH8</accession>
<dbReference type="KEGG" id="pmal:PMUG01_13060600"/>
<dbReference type="RefSeq" id="XP_028863971.1">
    <property type="nucleotide sequence ID" value="XM_029007598.1"/>
</dbReference>
<proteinExistence type="predicted"/>
<dbReference type="Pfam" id="PF12420">
    <property type="entry name" value="DUF3671"/>
    <property type="match status" value="1"/>
</dbReference>
<keyword evidence="3" id="KW-1185">Reference proteome</keyword>
<organism evidence="2 3">
    <name type="scientific">Plasmodium malariae</name>
    <dbReference type="NCBI Taxonomy" id="5858"/>
    <lineage>
        <taxon>Eukaryota</taxon>
        <taxon>Sar</taxon>
        <taxon>Alveolata</taxon>
        <taxon>Apicomplexa</taxon>
        <taxon>Aconoidasida</taxon>
        <taxon>Haemosporida</taxon>
        <taxon>Plasmodiidae</taxon>
        <taxon>Plasmodium</taxon>
        <taxon>Plasmodium (Plasmodium)</taxon>
    </lineage>
</organism>